<evidence type="ECO:0000313" key="11">
    <source>
        <dbReference type="EMBL" id="USP79385.1"/>
    </source>
</evidence>
<evidence type="ECO:0000259" key="10">
    <source>
        <dbReference type="PROSITE" id="PS50850"/>
    </source>
</evidence>
<dbReference type="GO" id="GO:0003677">
    <property type="term" value="F:DNA binding"/>
    <property type="evidence" value="ECO:0007669"/>
    <property type="project" value="InterPro"/>
</dbReference>
<dbReference type="GO" id="GO:0005351">
    <property type="term" value="F:carbohydrate:proton symporter activity"/>
    <property type="evidence" value="ECO:0007669"/>
    <property type="project" value="TreeGrafter"/>
</dbReference>
<keyword evidence="3 9" id="KW-0812">Transmembrane</keyword>
<feature type="transmembrane region" description="Helical" evidence="9">
    <location>
        <begin position="843"/>
        <end position="865"/>
    </location>
</feature>
<evidence type="ECO:0000256" key="2">
    <source>
        <dbReference type="ARBA" id="ARBA00010992"/>
    </source>
</evidence>
<feature type="compositionally biased region" description="Polar residues" evidence="8">
    <location>
        <begin position="188"/>
        <end position="200"/>
    </location>
</feature>
<protein>
    <recommendedName>
        <fullName evidence="10">Major facilitator superfamily (MFS) profile domain-containing protein</fullName>
    </recommendedName>
</protein>
<feature type="coiled-coil region" evidence="7">
    <location>
        <begin position="738"/>
        <end position="765"/>
    </location>
</feature>
<feature type="transmembrane region" description="Helical" evidence="9">
    <location>
        <begin position="871"/>
        <end position="900"/>
    </location>
</feature>
<evidence type="ECO:0000256" key="3">
    <source>
        <dbReference type="ARBA" id="ARBA00022692"/>
    </source>
</evidence>
<feature type="transmembrane region" description="Helical" evidence="9">
    <location>
        <begin position="912"/>
        <end position="932"/>
    </location>
</feature>
<dbReference type="Pfam" id="PF00083">
    <property type="entry name" value="Sugar_tr"/>
    <property type="match status" value="1"/>
</dbReference>
<dbReference type="InterPro" id="IPR036259">
    <property type="entry name" value="MFS_trans_sf"/>
</dbReference>
<evidence type="ECO:0000256" key="4">
    <source>
        <dbReference type="ARBA" id="ARBA00022989"/>
    </source>
</evidence>
<evidence type="ECO:0000313" key="12">
    <source>
        <dbReference type="Proteomes" id="UP001056012"/>
    </source>
</evidence>
<comment type="subcellular location">
    <subcellularLocation>
        <location evidence="1">Membrane</location>
        <topology evidence="1">Multi-pass membrane protein</topology>
    </subcellularLocation>
</comment>
<dbReference type="InterPro" id="IPR020846">
    <property type="entry name" value="MFS_dom"/>
</dbReference>
<comment type="similarity">
    <text evidence="2">Belongs to the major facilitator superfamily. Sugar transporter (TC 2.A.1.1) family.</text>
</comment>
<dbReference type="PANTHER" id="PTHR48022">
    <property type="entry name" value="PLASTIDIC GLUCOSE TRANSPORTER 4"/>
    <property type="match status" value="1"/>
</dbReference>
<dbReference type="Proteomes" id="UP001056012">
    <property type="component" value="Chromosome 5"/>
</dbReference>
<feature type="transmembrane region" description="Helical" evidence="9">
    <location>
        <begin position="782"/>
        <end position="805"/>
    </location>
</feature>
<reference evidence="11" key="1">
    <citation type="submission" date="2021-12" db="EMBL/GenBank/DDBJ databases">
        <title>Curvularia clavata genome.</title>
        <authorList>
            <person name="Cao Y."/>
        </authorList>
    </citation>
    <scope>NUCLEOTIDE SEQUENCE</scope>
    <source>
        <strain evidence="11">Yc1106</strain>
    </source>
</reference>
<keyword evidence="4 9" id="KW-1133">Transmembrane helix</keyword>
<feature type="transmembrane region" description="Helical" evidence="9">
    <location>
        <begin position="944"/>
        <end position="962"/>
    </location>
</feature>
<feature type="region of interest" description="Disordered" evidence="8">
    <location>
        <begin position="168"/>
        <end position="208"/>
    </location>
</feature>
<dbReference type="EMBL" id="CP089278">
    <property type="protein sequence ID" value="USP79385.1"/>
    <property type="molecule type" value="Genomic_DNA"/>
</dbReference>
<dbReference type="InterPro" id="IPR007219">
    <property type="entry name" value="XnlR_reg_dom"/>
</dbReference>
<feature type="transmembrane region" description="Helical" evidence="9">
    <location>
        <begin position="698"/>
        <end position="719"/>
    </location>
</feature>
<name>A0A9Q8ZCV4_CURCL</name>
<dbReference type="GO" id="GO:0008270">
    <property type="term" value="F:zinc ion binding"/>
    <property type="evidence" value="ECO:0007669"/>
    <property type="project" value="InterPro"/>
</dbReference>
<keyword evidence="5 9" id="KW-0472">Membrane</keyword>
<keyword evidence="7" id="KW-0175">Coiled coil</keyword>
<proteinExistence type="inferred from homology"/>
<keyword evidence="6" id="KW-0539">Nucleus</keyword>
<dbReference type="PROSITE" id="PS00216">
    <property type="entry name" value="SUGAR_TRANSPORT_1"/>
    <property type="match status" value="1"/>
</dbReference>
<dbReference type="OrthoDB" id="6612291at2759"/>
<feature type="transmembrane region" description="Helical" evidence="9">
    <location>
        <begin position="574"/>
        <end position="593"/>
    </location>
</feature>
<evidence type="ECO:0000256" key="7">
    <source>
        <dbReference type="SAM" id="Coils"/>
    </source>
</evidence>
<feature type="transmembrane region" description="Helical" evidence="9">
    <location>
        <begin position="631"/>
        <end position="650"/>
    </location>
</feature>
<dbReference type="VEuPathDB" id="FungiDB:yc1106_06659"/>
<dbReference type="InterPro" id="IPR005828">
    <property type="entry name" value="MFS_sugar_transport-like"/>
</dbReference>
<accession>A0A9Q8ZCV4</accession>
<feature type="transmembrane region" description="Helical" evidence="9">
    <location>
        <begin position="817"/>
        <end position="836"/>
    </location>
</feature>
<evidence type="ECO:0000256" key="6">
    <source>
        <dbReference type="ARBA" id="ARBA00023242"/>
    </source>
</evidence>
<dbReference type="InterPro" id="IPR005829">
    <property type="entry name" value="Sugar_transporter_CS"/>
</dbReference>
<dbReference type="SUPFAM" id="SSF103473">
    <property type="entry name" value="MFS general substrate transporter"/>
    <property type="match status" value="1"/>
</dbReference>
<dbReference type="GO" id="GO:0006351">
    <property type="term" value="P:DNA-templated transcription"/>
    <property type="evidence" value="ECO:0007669"/>
    <property type="project" value="InterPro"/>
</dbReference>
<dbReference type="FunFam" id="1.20.1250.20:FF:000078">
    <property type="entry name" value="MFS maltose transporter, putative"/>
    <property type="match status" value="1"/>
</dbReference>
<dbReference type="InterPro" id="IPR050360">
    <property type="entry name" value="MFS_Sugar_Transporters"/>
</dbReference>
<dbReference type="PANTHER" id="PTHR48022:SF33">
    <property type="entry name" value="SUGAR PERMEASE, PUTATIVE (AFU_ORTHOLOGUE AFUA_6G12040)-RELATED"/>
    <property type="match status" value="1"/>
</dbReference>
<evidence type="ECO:0000256" key="8">
    <source>
        <dbReference type="SAM" id="MobiDB-lite"/>
    </source>
</evidence>
<keyword evidence="12" id="KW-1185">Reference proteome</keyword>
<dbReference type="Pfam" id="PF04082">
    <property type="entry name" value="Fungal_trans"/>
    <property type="match status" value="1"/>
</dbReference>
<dbReference type="AlphaFoldDB" id="A0A9Q8ZCV4"/>
<feature type="transmembrane region" description="Helical" evidence="9">
    <location>
        <begin position="600"/>
        <end position="619"/>
    </location>
</feature>
<organism evidence="11 12">
    <name type="scientific">Curvularia clavata</name>
    <dbReference type="NCBI Taxonomy" id="95742"/>
    <lineage>
        <taxon>Eukaryota</taxon>
        <taxon>Fungi</taxon>
        <taxon>Dikarya</taxon>
        <taxon>Ascomycota</taxon>
        <taxon>Pezizomycotina</taxon>
        <taxon>Dothideomycetes</taxon>
        <taxon>Pleosporomycetidae</taxon>
        <taxon>Pleosporales</taxon>
        <taxon>Pleosporineae</taxon>
        <taxon>Pleosporaceae</taxon>
        <taxon>Curvularia</taxon>
    </lineage>
</organism>
<dbReference type="PROSITE" id="PS50850">
    <property type="entry name" value="MFS"/>
    <property type="match status" value="1"/>
</dbReference>
<feature type="domain" description="Major facilitator superfamily (MFS) profile" evidence="10">
    <location>
        <begin position="524"/>
        <end position="966"/>
    </location>
</feature>
<feature type="transmembrane region" description="Helical" evidence="9">
    <location>
        <begin position="662"/>
        <end position="682"/>
    </location>
</feature>
<evidence type="ECO:0000256" key="9">
    <source>
        <dbReference type="SAM" id="Phobius"/>
    </source>
</evidence>
<evidence type="ECO:0000256" key="5">
    <source>
        <dbReference type="ARBA" id="ARBA00023136"/>
    </source>
</evidence>
<dbReference type="GO" id="GO:0016020">
    <property type="term" value="C:membrane"/>
    <property type="evidence" value="ECO:0007669"/>
    <property type="project" value="UniProtKB-SubCell"/>
</dbReference>
<evidence type="ECO:0000256" key="1">
    <source>
        <dbReference type="ARBA" id="ARBA00004141"/>
    </source>
</evidence>
<gene>
    <name evidence="11" type="ORF">yc1106_06659</name>
</gene>
<sequence length="1006" mass="111299">MWETIYQDGTRAALKPQRGSSIASARAEPSVQMDSFLTAPDSLGDQAIVASMSDGDVNASSFPEHQPVPLNENLSHAIYVGTMDLDPYFDYATFAKPWNYSSEHTLDWFSSQFFDALRETDLACSPPLQTGASSTGYDSSSATMPYPLHSSNSTLPFDHFFDQGVPLRSSGSEAARAPGAEMQPNEGAETSSRIASPPNETSHEDRLPFAWDPRSKAVARAKPIVLPPGHPIFATIDPNITITITALSRIHDFLSPKEQLRGEDTFTLPELPLVNVFISLFFNAFLPQAPVLHRPTMDMEELPSELLAIMMVIGSCYSRLRHTRRFGIIVLDRIRLNLLALIEADNSLMREPHIIYASALVCYMGLWCGNKRAFELAEAFRAVVVTYVRRMPAFGRHADHATYHGDQHETFEYADGTRCSKSPKSLDSVWTQWAKRESRKRLSWFVYMVDAQFPVLLGMGEYTQSRYTFNMKVQTEKQEVSSASMIEAVDDNENNLRLGEGIVEKDRDSTLWSSFVSHKRILLHSIAALLAGGVFGYDSVINGASISMPAFLLYFGDHNTTGSLFVPSIWASMWTAMSYLLQAFGGLSIGFVSDRIGRKWACVAAACISIVGVGVQFAATSRGMLLGGKMINGLAIGCIFASATAWASEISPLRLRGPIQSGIVLFMVLMQAIGLVTIRIYIGDMSTSAFRKVFALQWIWPTAAGLTFTIMPESPVFLLRKKKVDAAKRALARLYGPNNHIEARLAILRRQIEQERSQNEAYGDATYLELFRGTNVKRTLTVVWLFLAAGLNGGSLLSQNTYFLIIAGLPAVHAFDVGIGGFGLAVIAIVFSWFFMERFGRRSIWLAGVAVNTLVMTVIGGLYYSKSKSSLWAVAILMNVLIAWQILTMTSIAWVITAEVSSYRLRAKTQSIGVISNAVTTWVFTFTVPYMYNTDAGNLGARTGFVFMGSSILLLIGSWFLVPDLHGLTMDKVDWLYTKKISVRQFQQHANDAKISVLEKLDSTSV</sequence>
<dbReference type="Gene3D" id="1.20.1250.20">
    <property type="entry name" value="MFS general substrate transporter like domains"/>
    <property type="match status" value="1"/>
</dbReference>